<dbReference type="KEGG" id="nah:F5544_41645"/>
<dbReference type="InterPro" id="IPR001647">
    <property type="entry name" value="HTH_TetR"/>
</dbReference>
<keyword evidence="4" id="KW-0804">Transcription</keyword>
<evidence type="ECO:0000256" key="4">
    <source>
        <dbReference type="ARBA" id="ARBA00023163"/>
    </source>
</evidence>
<keyword evidence="2" id="KW-0805">Transcription regulation</keyword>
<evidence type="ECO:0000313" key="7">
    <source>
        <dbReference type="EMBL" id="QIS16139.1"/>
    </source>
</evidence>
<dbReference type="PANTHER" id="PTHR30055">
    <property type="entry name" value="HTH-TYPE TRANSCRIPTIONAL REGULATOR RUTR"/>
    <property type="match status" value="1"/>
</dbReference>
<evidence type="ECO:0000313" key="8">
    <source>
        <dbReference type="Proteomes" id="UP000503540"/>
    </source>
</evidence>
<dbReference type="InterPro" id="IPR039538">
    <property type="entry name" value="BetI_C"/>
</dbReference>
<evidence type="ECO:0000256" key="3">
    <source>
        <dbReference type="ARBA" id="ARBA00023125"/>
    </source>
</evidence>
<dbReference type="PANTHER" id="PTHR30055:SF219">
    <property type="entry name" value="TRANSCRIPTIONAL REGULATORY PROTEIN"/>
    <property type="match status" value="1"/>
</dbReference>
<evidence type="ECO:0000259" key="6">
    <source>
        <dbReference type="PROSITE" id="PS50977"/>
    </source>
</evidence>
<dbReference type="GO" id="GO:0000976">
    <property type="term" value="F:transcription cis-regulatory region binding"/>
    <property type="evidence" value="ECO:0007669"/>
    <property type="project" value="TreeGrafter"/>
</dbReference>
<dbReference type="EMBL" id="CP046172">
    <property type="protein sequence ID" value="QIS16139.1"/>
    <property type="molecule type" value="Genomic_DNA"/>
</dbReference>
<reference evidence="7 8" key="1">
    <citation type="journal article" date="2019" name="ACS Chem. Biol.">
        <title>Identification and Mobilization of a Cryptic Antibiotic Biosynthesis Gene Locus from a Human-Pathogenic Nocardia Isolate.</title>
        <authorList>
            <person name="Herisse M."/>
            <person name="Ishida K."/>
            <person name="Porter J.L."/>
            <person name="Howden B."/>
            <person name="Hertweck C."/>
            <person name="Stinear T.P."/>
            <person name="Pidot S.J."/>
        </authorList>
    </citation>
    <scope>NUCLEOTIDE SEQUENCE [LARGE SCALE GENOMIC DNA]</scope>
    <source>
        <strain evidence="7 8">AUSMDU00012717</strain>
    </source>
</reference>
<dbReference type="InterPro" id="IPR009057">
    <property type="entry name" value="Homeodomain-like_sf"/>
</dbReference>
<organism evidence="7 8">
    <name type="scientific">Nocardia arthritidis</name>
    <dbReference type="NCBI Taxonomy" id="228602"/>
    <lineage>
        <taxon>Bacteria</taxon>
        <taxon>Bacillati</taxon>
        <taxon>Actinomycetota</taxon>
        <taxon>Actinomycetes</taxon>
        <taxon>Mycobacteriales</taxon>
        <taxon>Nocardiaceae</taxon>
        <taxon>Nocardia</taxon>
    </lineage>
</organism>
<dbReference type="GO" id="GO:0003700">
    <property type="term" value="F:DNA-binding transcription factor activity"/>
    <property type="evidence" value="ECO:0007669"/>
    <property type="project" value="TreeGrafter"/>
</dbReference>
<dbReference type="AlphaFoldDB" id="A0A6G9YS50"/>
<evidence type="ECO:0000256" key="2">
    <source>
        <dbReference type="ARBA" id="ARBA00023015"/>
    </source>
</evidence>
<sequence length="203" mass="21718">MFETVVTNVRMPRCYPGWVGTREDLLAAAKLCLAERGYARTTVRDIVAASGTNLAAINYHFGTRDKLLNQAMLESTAAAVTQLLESLPDAGTGDPAARLNAFWHKLVDSFTADRALWSANVESTAQALHLPEVRAETAAAQQAARAGLSEQLGQSDQRIGVALQTLIGGMLIQWMVDPEHAPSADDLIDGIGALAELMDANTD</sequence>
<gene>
    <name evidence="7" type="ORF">F5544_41645</name>
</gene>
<dbReference type="Gene3D" id="1.10.357.10">
    <property type="entry name" value="Tetracycline Repressor, domain 2"/>
    <property type="match status" value="1"/>
</dbReference>
<dbReference type="InterPro" id="IPR050109">
    <property type="entry name" value="HTH-type_TetR-like_transc_reg"/>
</dbReference>
<protein>
    <submittedName>
        <fullName evidence="7">TetR family transcriptional regulator</fullName>
    </submittedName>
</protein>
<dbReference type="SUPFAM" id="SSF48498">
    <property type="entry name" value="Tetracyclin repressor-like, C-terminal domain"/>
    <property type="match status" value="1"/>
</dbReference>
<dbReference type="InterPro" id="IPR036271">
    <property type="entry name" value="Tet_transcr_reg_TetR-rel_C_sf"/>
</dbReference>
<dbReference type="Proteomes" id="UP000503540">
    <property type="component" value="Chromosome"/>
</dbReference>
<evidence type="ECO:0000256" key="5">
    <source>
        <dbReference type="PROSITE-ProRule" id="PRU00335"/>
    </source>
</evidence>
<dbReference type="PRINTS" id="PR00455">
    <property type="entry name" value="HTHTETR"/>
</dbReference>
<accession>A0A6G9YS50</accession>
<dbReference type="Pfam" id="PF00440">
    <property type="entry name" value="TetR_N"/>
    <property type="match status" value="1"/>
</dbReference>
<feature type="domain" description="HTH tetR-type" evidence="6">
    <location>
        <begin position="19"/>
        <end position="79"/>
    </location>
</feature>
<keyword evidence="3 5" id="KW-0238">DNA-binding</keyword>
<name>A0A6G9YS50_9NOCA</name>
<evidence type="ECO:0000256" key="1">
    <source>
        <dbReference type="ARBA" id="ARBA00022491"/>
    </source>
</evidence>
<dbReference type="PROSITE" id="PS50977">
    <property type="entry name" value="HTH_TETR_2"/>
    <property type="match status" value="1"/>
</dbReference>
<dbReference type="SUPFAM" id="SSF46689">
    <property type="entry name" value="Homeodomain-like"/>
    <property type="match status" value="1"/>
</dbReference>
<proteinExistence type="predicted"/>
<keyword evidence="8" id="KW-1185">Reference proteome</keyword>
<dbReference type="Pfam" id="PF13977">
    <property type="entry name" value="TetR_C_6"/>
    <property type="match status" value="1"/>
</dbReference>
<feature type="DNA-binding region" description="H-T-H motif" evidence="5">
    <location>
        <begin position="42"/>
        <end position="61"/>
    </location>
</feature>
<keyword evidence="1" id="KW-0678">Repressor</keyword>